<feature type="region of interest" description="Disordered" evidence="1">
    <location>
        <begin position="1"/>
        <end position="46"/>
    </location>
</feature>
<protein>
    <recommendedName>
        <fullName evidence="4">Subtilisin inhibitor domain-containing protein</fullName>
    </recommendedName>
</protein>
<feature type="compositionally biased region" description="Low complexity" evidence="1">
    <location>
        <begin position="1"/>
        <end position="19"/>
    </location>
</feature>
<name>A0ABC8C1K7_9ACTN</name>
<evidence type="ECO:0000256" key="1">
    <source>
        <dbReference type="SAM" id="MobiDB-lite"/>
    </source>
</evidence>
<sequence>MASAPLVAPAATPLTAPSAIRPPERQGTTSAHRPAATDPFRPAGQGVHVLRHLLDPERLGLGTATADGPRGTFTAARLVCVGHGGHTTCEWSGTFRSADGIEPEACTSPTTTKKPVKAT</sequence>
<keyword evidence="3" id="KW-1185">Reference proteome</keyword>
<proteinExistence type="predicted"/>
<accession>A0ABC8C1K7</accession>
<dbReference type="KEGG" id="kab:B7C62_31985"/>
<evidence type="ECO:0008006" key="4">
    <source>
        <dbReference type="Google" id="ProtNLM"/>
    </source>
</evidence>
<dbReference type="EMBL" id="CP020563">
    <property type="protein sequence ID" value="ARF76390.1"/>
    <property type="molecule type" value="Genomic_DNA"/>
</dbReference>
<gene>
    <name evidence="2" type="ORF">B7C62_31985</name>
</gene>
<evidence type="ECO:0000313" key="2">
    <source>
        <dbReference type="EMBL" id="ARF76390.1"/>
    </source>
</evidence>
<dbReference type="AlphaFoldDB" id="A0ABC8C1K7"/>
<dbReference type="Proteomes" id="UP000192251">
    <property type="component" value="Chromosome"/>
</dbReference>
<organism evidence="2 3">
    <name type="scientific">Kitasatospora albolonga</name>
    <dbReference type="NCBI Taxonomy" id="68173"/>
    <lineage>
        <taxon>Bacteria</taxon>
        <taxon>Bacillati</taxon>
        <taxon>Actinomycetota</taxon>
        <taxon>Actinomycetes</taxon>
        <taxon>Kitasatosporales</taxon>
        <taxon>Streptomycetaceae</taxon>
        <taxon>Kitasatospora</taxon>
    </lineage>
</organism>
<evidence type="ECO:0000313" key="3">
    <source>
        <dbReference type="Proteomes" id="UP000192251"/>
    </source>
</evidence>
<reference evidence="2 3" key="1">
    <citation type="submission" date="2017-04" db="EMBL/GenBank/DDBJ databases">
        <title>The complete genome sequence of Streptomyces albolongus YIM 101047, the producer of novel bafilomycins and novel odoriferous sesquiterpenoids.</title>
        <authorList>
            <person name="Yin M."/>
            <person name="Jiang Y."/>
        </authorList>
    </citation>
    <scope>NUCLEOTIDE SEQUENCE [LARGE SCALE GENOMIC DNA]</scope>
    <source>
        <strain evidence="2 3">YIM 101047</strain>
    </source>
</reference>